<dbReference type="STRING" id="1314674.A0A0D7AW15"/>
<feature type="compositionally biased region" description="Basic and acidic residues" evidence="1">
    <location>
        <begin position="14"/>
        <end position="33"/>
    </location>
</feature>
<feature type="region of interest" description="Disordered" evidence="1">
    <location>
        <begin position="1"/>
        <end position="55"/>
    </location>
</feature>
<name>A0A0D7AW15_9AGAR</name>
<reference evidence="2 3" key="1">
    <citation type="journal article" date="2015" name="Fungal Genet. Biol.">
        <title>Evolution of novel wood decay mechanisms in Agaricales revealed by the genome sequences of Fistulina hepatica and Cylindrobasidium torrendii.</title>
        <authorList>
            <person name="Floudas D."/>
            <person name="Held B.W."/>
            <person name="Riley R."/>
            <person name="Nagy L.G."/>
            <person name="Koehler G."/>
            <person name="Ransdell A.S."/>
            <person name="Younus H."/>
            <person name="Chow J."/>
            <person name="Chiniquy J."/>
            <person name="Lipzen A."/>
            <person name="Tritt A."/>
            <person name="Sun H."/>
            <person name="Haridas S."/>
            <person name="LaButti K."/>
            <person name="Ohm R.A."/>
            <person name="Kues U."/>
            <person name="Blanchette R.A."/>
            <person name="Grigoriev I.V."/>
            <person name="Minto R.E."/>
            <person name="Hibbett D.S."/>
        </authorList>
    </citation>
    <scope>NUCLEOTIDE SEQUENCE [LARGE SCALE GENOMIC DNA]</scope>
    <source>
        <strain evidence="2 3">FP15055 ss-10</strain>
    </source>
</reference>
<protein>
    <submittedName>
        <fullName evidence="2">Uncharacterized protein</fullName>
    </submittedName>
</protein>
<evidence type="ECO:0000313" key="2">
    <source>
        <dbReference type="EMBL" id="KIY62397.1"/>
    </source>
</evidence>
<feature type="compositionally biased region" description="Acidic residues" evidence="1">
    <location>
        <begin position="206"/>
        <end position="216"/>
    </location>
</feature>
<feature type="compositionally biased region" description="Pro residues" evidence="1">
    <location>
        <begin position="221"/>
        <end position="231"/>
    </location>
</feature>
<dbReference type="OrthoDB" id="3058933at2759"/>
<keyword evidence="3" id="KW-1185">Reference proteome</keyword>
<evidence type="ECO:0000256" key="1">
    <source>
        <dbReference type="SAM" id="MobiDB-lite"/>
    </source>
</evidence>
<organism evidence="2 3">
    <name type="scientific">Cylindrobasidium torrendii FP15055 ss-10</name>
    <dbReference type="NCBI Taxonomy" id="1314674"/>
    <lineage>
        <taxon>Eukaryota</taxon>
        <taxon>Fungi</taxon>
        <taxon>Dikarya</taxon>
        <taxon>Basidiomycota</taxon>
        <taxon>Agaricomycotina</taxon>
        <taxon>Agaricomycetes</taxon>
        <taxon>Agaricomycetidae</taxon>
        <taxon>Agaricales</taxon>
        <taxon>Marasmiineae</taxon>
        <taxon>Physalacriaceae</taxon>
        <taxon>Cylindrobasidium</taxon>
    </lineage>
</organism>
<feature type="compositionally biased region" description="Polar residues" evidence="1">
    <location>
        <begin position="1"/>
        <end position="10"/>
    </location>
</feature>
<gene>
    <name evidence="2" type="ORF">CYLTODRAFT_426945</name>
</gene>
<proteinExistence type="predicted"/>
<accession>A0A0D7AW15</accession>
<feature type="compositionally biased region" description="Low complexity" evidence="1">
    <location>
        <begin position="194"/>
        <end position="205"/>
    </location>
</feature>
<feature type="compositionally biased region" description="Gly residues" evidence="1">
    <location>
        <begin position="325"/>
        <end position="339"/>
    </location>
</feature>
<evidence type="ECO:0000313" key="3">
    <source>
        <dbReference type="Proteomes" id="UP000054007"/>
    </source>
</evidence>
<sequence>MPSRQSSQQQDTDELTRLREESEQLRRERDEARALAAQIPSNSATQRAQERSIRPPRNLRSASITVIREHMGVAGAEHDAEWNRIRSESRACMDAAFFDYSLDLKSQDGRKLFECITAIEAQEPRFKRFMGNWGARYILQQSWTNRNAWRDAADRPDTYNGRRALKQRQTKGQRANRTTQRRSESPPDDEDNNPEVPNDDPAGTNADDDADDDAIDTELLVPPPTRPPPPHPQRESVAQKRRILSPPLSDPDDDEGPIAPAPKRRAVADKAGDGEDGHSHANGGGGSTRRSVEVPEPGSPQGSGQARTGGNAMESSSDSRKAASGSGGRRGGHNGGGRGKGGRKTDRQPTRRSGRTRK</sequence>
<dbReference type="Proteomes" id="UP000054007">
    <property type="component" value="Unassembled WGS sequence"/>
</dbReference>
<feature type="compositionally biased region" description="Basic and acidic residues" evidence="1">
    <location>
        <begin position="266"/>
        <end position="279"/>
    </location>
</feature>
<dbReference type="AlphaFoldDB" id="A0A0D7AW15"/>
<dbReference type="EMBL" id="KN880788">
    <property type="protein sequence ID" value="KIY62397.1"/>
    <property type="molecule type" value="Genomic_DNA"/>
</dbReference>
<feature type="region of interest" description="Disordered" evidence="1">
    <location>
        <begin position="152"/>
        <end position="358"/>
    </location>
</feature>